<comment type="caution">
    <text evidence="3">The sequence shown here is derived from an EMBL/GenBank/DDBJ whole genome shotgun (WGS) entry which is preliminary data.</text>
</comment>
<evidence type="ECO:0000313" key="3">
    <source>
        <dbReference type="EMBL" id="KAG2630831.1"/>
    </source>
</evidence>
<feature type="compositionally biased region" description="Basic and acidic residues" evidence="1">
    <location>
        <begin position="640"/>
        <end position="659"/>
    </location>
</feature>
<accession>A0A8T0V2C1</accession>
<evidence type="ECO:0000256" key="1">
    <source>
        <dbReference type="SAM" id="MobiDB-lite"/>
    </source>
</evidence>
<protein>
    <recommendedName>
        <fullName evidence="2">C2 NT-type domain-containing protein</fullName>
    </recommendedName>
</protein>
<name>A0A8T0V2C1_PANVG</name>
<evidence type="ECO:0000259" key="2">
    <source>
        <dbReference type="PROSITE" id="PS51840"/>
    </source>
</evidence>
<sequence>MVARMMRWPRPPPTRNFRVRLVVRRAEGLPPPPAPLSPEGPPEAEAKVFVEVSWKGPKMSPLSSLRRAQRPPRNQTRKEALPAAGAAPAPSDVDDGASAPAPTMVAVAWEEEFERDAALTATSHREATAFHPWDVSFSVVSESNKMSKSKLVMGTASLNLADYASAAEEEIEIILPLSAPSGATDLAPSLHLTLSLVELRISPQSPGASQGSIIVAPLSPSSGDSVPSGKDEASVIKVGLRNLKILRDLVSTRRFRKTNQDCDGSEKYYVHSDGAEFSCDTDSIDDDLDDKELDDDLGGSTVRKSFSYGSLQTMNVGALLYAPRIDGDDGWIHYSHRNSDVSYHVEPVPSSTAEEHASIPVRRKRSILPVRWRKTKLPKAKGEPLLKPYGEEGGDDIDYDRRLLTPSDGSVSEGSNGSTNSMVSVFGDDDFVVGNWELKEVFSRDGHLKLSTQVFFASIDQRSERAAGESACTALVAVIADWFQANQDIMPIRSQFDNLIRDGSLEWRKLCENGTYRECFPDKHFDLETVLHAKIRPLTVAPSKSFIGFFHPEGTEDVSGFDFLDGAMSFDNIWDEISRAAECSTGKSTLYIVSWNDHFFVLKVDADAYYIIDTLGERLSEGCNQAYILKFDDNTTIHKVPAEKKEANPDSSGRLKDSSESSSSTEQDSGTDNEECELVLKGKDACKEYIKSFLAAIPIRELQADIKKGLMASTPLHHRLQIEFHYTESCPAETTMPSPFPTFEFCWPDPPSPTPAMEVVVTHPPPMVVAVTHAVAVV</sequence>
<dbReference type="PANTHER" id="PTHR31182:SF6">
    <property type="entry name" value="EXPRESSED PROTEIN"/>
    <property type="match status" value="1"/>
</dbReference>
<dbReference type="AlphaFoldDB" id="A0A8T0V2C1"/>
<dbReference type="PANTHER" id="PTHR31182">
    <property type="entry name" value="C2 NT-TYPE DOMAIN-CONTAINING PROTEIN"/>
    <property type="match status" value="1"/>
</dbReference>
<evidence type="ECO:0000313" key="4">
    <source>
        <dbReference type="Proteomes" id="UP000823388"/>
    </source>
</evidence>
<dbReference type="Pfam" id="PF10358">
    <property type="entry name" value="NT-C2"/>
    <property type="match status" value="1"/>
</dbReference>
<feature type="region of interest" description="Disordered" evidence="1">
    <location>
        <begin position="27"/>
        <end position="99"/>
    </location>
</feature>
<feature type="domain" description="C2 NT-type" evidence="2">
    <location>
        <begin position="7"/>
        <end position="198"/>
    </location>
</feature>
<feature type="compositionally biased region" description="Pro residues" evidence="1">
    <location>
        <begin position="29"/>
        <end position="41"/>
    </location>
</feature>
<dbReference type="EMBL" id="CM029041">
    <property type="protein sequence ID" value="KAG2630831.1"/>
    <property type="molecule type" value="Genomic_DNA"/>
</dbReference>
<dbReference type="Proteomes" id="UP000823388">
    <property type="component" value="Chromosome 3K"/>
</dbReference>
<reference evidence="3" key="1">
    <citation type="submission" date="2020-05" db="EMBL/GenBank/DDBJ databases">
        <title>WGS assembly of Panicum virgatum.</title>
        <authorList>
            <person name="Lovell J.T."/>
            <person name="Jenkins J."/>
            <person name="Shu S."/>
            <person name="Juenger T.E."/>
            <person name="Schmutz J."/>
        </authorList>
    </citation>
    <scope>NUCLEOTIDE SEQUENCE</scope>
    <source>
        <strain evidence="3">AP13</strain>
    </source>
</reference>
<gene>
    <name evidence="3" type="ORF">PVAP13_3KG552800</name>
</gene>
<feature type="compositionally biased region" description="Low complexity" evidence="1">
    <location>
        <begin position="81"/>
        <end position="99"/>
    </location>
</feature>
<dbReference type="PROSITE" id="PS51840">
    <property type="entry name" value="C2_NT"/>
    <property type="match status" value="1"/>
</dbReference>
<dbReference type="OrthoDB" id="733571at2759"/>
<feature type="region of interest" description="Disordered" evidence="1">
    <location>
        <begin position="640"/>
        <end position="675"/>
    </location>
</feature>
<dbReference type="InterPro" id="IPR019448">
    <property type="entry name" value="NT-C2"/>
</dbReference>
<organism evidence="3 4">
    <name type="scientific">Panicum virgatum</name>
    <name type="common">Blackwell switchgrass</name>
    <dbReference type="NCBI Taxonomy" id="38727"/>
    <lineage>
        <taxon>Eukaryota</taxon>
        <taxon>Viridiplantae</taxon>
        <taxon>Streptophyta</taxon>
        <taxon>Embryophyta</taxon>
        <taxon>Tracheophyta</taxon>
        <taxon>Spermatophyta</taxon>
        <taxon>Magnoliopsida</taxon>
        <taxon>Liliopsida</taxon>
        <taxon>Poales</taxon>
        <taxon>Poaceae</taxon>
        <taxon>PACMAD clade</taxon>
        <taxon>Panicoideae</taxon>
        <taxon>Panicodae</taxon>
        <taxon>Paniceae</taxon>
        <taxon>Panicinae</taxon>
        <taxon>Panicum</taxon>
        <taxon>Panicum sect. Hiantes</taxon>
    </lineage>
</organism>
<proteinExistence type="predicted"/>
<keyword evidence="4" id="KW-1185">Reference proteome</keyword>